<dbReference type="STRING" id="871325.SAMN05444349_1132"/>
<dbReference type="RefSeq" id="WP_025074659.1">
    <property type="nucleotide sequence ID" value="NZ_FQVD01000013.1"/>
</dbReference>
<evidence type="ECO:0000256" key="1">
    <source>
        <dbReference type="SAM" id="SignalP"/>
    </source>
</evidence>
<keyword evidence="1" id="KW-0732">Signal</keyword>
<name>A0A1M4ZLZ5_9BACE</name>
<sequence>MKNKIVAIIGLAVLGCNYASAQERMKPGMSEFYSPVPPVVTPGEEMRGGGFTAPSDAIILFDGKDLSAWENSKGGPAEWKVKDGVITVDKSKGDIRTKEKFGSFQLHLEWRVPKTIQGEGQARGNSGVFLQGMYEVQILDNYNNSTYVNGQAGSIYKQTAPLANAMRKPGEWNVYDIIYTAPVFKEDGSYRVRPQVTIIQNGVVLQNNTTILGTTEYIGFPKVVKHGEGPILLQSHGDPSEPISFRNIWIRKM</sequence>
<dbReference type="GO" id="GO:0016787">
    <property type="term" value="F:hydrolase activity"/>
    <property type="evidence" value="ECO:0007669"/>
    <property type="project" value="InterPro"/>
</dbReference>
<proteinExistence type="predicted"/>
<dbReference type="PROSITE" id="PS51257">
    <property type="entry name" value="PROKAR_LIPOPROTEIN"/>
    <property type="match status" value="1"/>
</dbReference>
<evidence type="ECO:0000313" key="3">
    <source>
        <dbReference type="EMBL" id="SHF18817.1"/>
    </source>
</evidence>
<dbReference type="OrthoDB" id="176168at2"/>
<feature type="signal peptide" evidence="1">
    <location>
        <begin position="1"/>
        <end position="21"/>
    </location>
</feature>
<keyword evidence="4" id="KW-1185">Reference proteome</keyword>
<feature type="domain" description="3-keto-alpha-glucoside-1,2-lyase/3-keto-2-hydroxy-glucal hydratase" evidence="2">
    <location>
        <begin position="57"/>
        <end position="251"/>
    </location>
</feature>
<gene>
    <name evidence="3" type="ORF">SAMN05444349_1132</name>
</gene>
<dbReference type="AlphaFoldDB" id="A0A1M4ZLZ5"/>
<organism evidence="3 4">
    <name type="scientific">Bacteroides faecichinchillae</name>
    <dbReference type="NCBI Taxonomy" id="871325"/>
    <lineage>
        <taxon>Bacteria</taxon>
        <taxon>Pseudomonadati</taxon>
        <taxon>Bacteroidota</taxon>
        <taxon>Bacteroidia</taxon>
        <taxon>Bacteroidales</taxon>
        <taxon>Bacteroidaceae</taxon>
        <taxon>Bacteroides</taxon>
    </lineage>
</organism>
<evidence type="ECO:0000313" key="4">
    <source>
        <dbReference type="Proteomes" id="UP000184436"/>
    </source>
</evidence>
<accession>A0A1M4ZLZ5</accession>
<dbReference type="Gene3D" id="2.60.120.560">
    <property type="entry name" value="Exo-inulinase, domain 1"/>
    <property type="match status" value="1"/>
</dbReference>
<dbReference type="Proteomes" id="UP000184436">
    <property type="component" value="Unassembled WGS sequence"/>
</dbReference>
<reference evidence="3 4" key="1">
    <citation type="submission" date="2016-11" db="EMBL/GenBank/DDBJ databases">
        <authorList>
            <person name="Jaros S."/>
            <person name="Januszkiewicz K."/>
            <person name="Wedrychowicz H."/>
        </authorList>
    </citation>
    <scope>NUCLEOTIDE SEQUENCE [LARGE SCALE GENOMIC DNA]</scope>
    <source>
        <strain evidence="3 4">DSM 26883</strain>
    </source>
</reference>
<dbReference type="EMBL" id="FQVD01000013">
    <property type="protein sequence ID" value="SHF18817.1"/>
    <property type="molecule type" value="Genomic_DNA"/>
</dbReference>
<dbReference type="Pfam" id="PF06439">
    <property type="entry name" value="3keto-disac_hyd"/>
    <property type="match status" value="1"/>
</dbReference>
<dbReference type="InterPro" id="IPR010496">
    <property type="entry name" value="AL/BT2_dom"/>
</dbReference>
<evidence type="ECO:0000259" key="2">
    <source>
        <dbReference type="Pfam" id="PF06439"/>
    </source>
</evidence>
<protein>
    <recommendedName>
        <fullName evidence="2">3-keto-alpha-glucoside-1,2-lyase/3-keto-2-hydroxy-glucal hydratase domain-containing protein</fullName>
    </recommendedName>
</protein>
<feature type="chain" id="PRO_5030031229" description="3-keto-alpha-glucoside-1,2-lyase/3-keto-2-hydroxy-glucal hydratase domain-containing protein" evidence="1">
    <location>
        <begin position="22"/>
        <end position="253"/>
    </location>
</feature>